<dbReference type="CDD" id="cd04301">
    <property type="entry name" value="NAT_SF"/>
    <property type="match status" value="1"/>
</dbReference>
<comment type="caution">
    <text evidence="2">The sequence shown here is derived from an EMBL/GenBank/DDBJ whole genome shotgun (WGS) entry which is preliminary data.</text>
</comment>
<dbReference type="InterPro" id="IPR000182">
    <property type="entry name" value="GNAT_dom"/>
</dbReference>
<dbReference type="InterPro" id="IPR016181">
    <property type="entry name" value="Acyl_CoA_acyltransferase"/>
</dbReference>
<evidence type="ECO:0000313" key="2">
    <source>
        <dbReference type="EMBL" id="RJP17427.1"/>
    </source>
</evidence>
<dbReference type="PROSITE" id="PS51186">
    <property type="entry name" value="GNAT"/>
    <property type="match status" value="1"/>
</dbReference>
<dbReference type="Pfam" id="PF13302">
    <property type="entry name" value="Acetyltransf_3"/>
    <property type="match status" value="1"/>
</dbReference>
<protein>
    <submittedName>
        <fullName evidence="2">N-acetyltransferase</fullName>
    </submittedName>
</protein>
<reference evidence="2 3" key="1">
    <citation type="journal article" date="2017" name="ISME J.">
        <title>Energy and carbon metabolisms in a deep terrestrial subsurface fluid microbial community.</title>
        <authorList>
            <person name="Momper L."/>
            <person name="Jungbluth S.P."/>
            <person name="Lee M.D."/>
            <person name="Amend J.P."/>
        </authorList>
    </citation>
    <scope>NUCLEOTIDE SEQUENCE [LARGE SCALE GENOMIC DNA]</scope>
    <source>
        <strain evidence="2">SURF_5</strain>
    </source>
</reference>
<keyword evidence="2" id="KW-0808">Transferase</keyword>
<feature type="domain" description="N-acetyltransferase" evidence="1">
    <location>
        <begin position="21"/>
        <end position="178"/>
    </location>
</feature>
<dbReference type="Gene3D" id="3.40.630.30">
    <property type="match status" value="1"/>
</dbReference>
<name>A0A3A4N815_ABYX5</name>
<dbReference type="Proteomes" id="UP000265882">
    <property type="component" value="Unassembled WGS sequence"/>
</dbReference>
<dbReference type="SUPFAM" id="SSF55729">
    <property type="entry name" value="Acyl-CoA N-acyltransferases (Nat)"/>
    <property type="match status" value="1"/>
</dbReference>
<accession>A0A3A4N815</accession>
<gene>
    <name evidence="2" type="ORF">C4520_16830</name>
</gene>
<proteinExistence type="predicted"/>
<sequence length="184" mass="21405">MNSEYPEQYKRRVTLADGTEISLRPIKPTDEDLMIELFNSFSKETIYFRFFSTLKYMPKDQLEKMTHIDYEKQMAIVALVDEDGRERMVAVGRYTLEKDNPDEAEFAIVVQDSYQKRGIGTEVLRHLAHVAKLQGVRVIVGYIMNENVRMFGVLRKSGLIMSKHNWDRGVTRVDIPIEANVQIQ</sequence>
<dbReference type="GO" id="GO:0016747">
    <property type="term" value="F:acyltransferase activity, transferring groups other than amino-acyl groups"/>
    <property type="evidence" value="ECO:0007669"/>
    <property type="project" value="InterPro"/>
</dbReference>
<evidence type="ECO:0000259" key="1">
    <source>
        <dbReference type="PROSITE" id="PS51186"/>
    </source>
</evidence>
<dbReference type="AlphaFoldDB" id="A0A3A4N815"/>
<organism evidence="2 3">
    <name type="scientific">Abyssobacteria bacterium (strain SURF_5)</name>
    <dbReference type="NCBI Taxonomy" id="2093360"/>
    <lineage>
        <taxon>Bacteria</taxon>
        <taxon>Pseudomonadati</taxon>
        <taxon>Candidatus Hydrogenedentota</taxon>
        <taxon>Candidatus Abyssobacteria</taxon>
    </lineage>
</organism>
<dbReference type="EMBL" id="QZKU01000115">
    <property type="protein sequence ID" value="RJP17427.1"/>
    <property type="molecule type" value="Genomic_DNA"/>
</dbReference>
<evidence type="ECO:0000313" key="3">
    <source>
        <dbReference type="Proteomes" id="UP000265882"/>
    </source>
</evidence>